<keyword evidence="3" id="KW-1185">Reference proteome</keyword>
<sequence>MKFGRLHGITRVFRKTICLAVLILIFCVAYFLQLEKNEIKICTDGVSCSTTSHLPTRSPEPTNLLPLPLRDIKSIYILPVQNIHTQSSAIHKAPNLLYNTQNSVAKRKHIVILSYLRGGGTFLGEIFNQHPQIFYYFEPFYLLDHKGPHSAIQPLFRSQVPQALDFLIDIMECKISRNVELVEKDHALRSKALRDIYKTPFCLTNNSTLTSCLDRACQLKNASVTKVMRLYVQDLQPLVEENDLKLIVLQRDPRAIIYSRRRNNLGGRLELEDDFRLQARSLCARMLHDVKIAEKIASTTHQDFYRIILHEHFVTNPLKVVRDTFRFLDIPVTEQQIETFLEAVHNSQQVQQKYPSLWDWKIEALTNEVIAIDKVCHYFYKYSFYQPITEGEDFGDKRGLCTYC</sequence>
<dbReference type="GeneID" id="111085809"/>
<dbReference type="RefSeq" id="XP_022241832.1">
    <property type="nucleotide sequence ID" value="XM_022386124.1"/>
</dbReference>
<dbReference type="InterPro" id="IPR027417">
    <property type="entry name" value="P-loop_NTPase"/>
</dbReference>
<dbReference type="PANTHER" id="PTHR10704:SF44">
    <property type="entry name" value="LD35051P-RELATED"/>
    <property type="match status" value="1"/>
</dbReference>
<organism evidence="3 4">
    <name type="scientific">Limulus polyphemus</name>
    <name type="common">Atlantic horseshoe crab</name>
    <dbReference type="NCBI Taxonomy" id="6850"/>
    <lineage>
        <taxon>Eukaryota</taxon>
        <taxon>Metazoa</taxon>
        <taxon>Ecdysozoa</taxon>
        <taxon>Arthropoda</taxon>
        <taxon>Chelicerata</taxon>
        <taxon>Merostomata</taxon>
        <taxon>Xiphosura</taxon>
        <taxon>Limulidae</taxon>
        <taxon>Limulus</taxon>
    </lineage>
</organism>
<keyword evidence="1" id="KW-0812">Transmembrane</keyword>
<evidence type="ECO:0000256" key="1">
    <source>
        <dbReference type="SAM" id="Phobius"/>
    </source>
</evidence>
<accession>A0ABM1SDX7</accession>
<proteinExistence type="predicted"/>
<dbReference type="PANTHER" id="PTHR10704">
    <property type="entry name" value="CARBOHYDRATE SULFOTRANSFERASE"/>
    <property type="match status" value="1"/>
</dbReference>
<keyword evidence="1" id="KW-0472">Membrane</keyword>
<dbReference type="Gene3D" id="3.40.50.300">
    <property type="entry name" value="P-loop containing nucleotide triphosphate hydrolases"/>
    <property type="match status" value="1"/>
</dbReference>
<evidence type="ECO:0000313" key="4">
    <source>
        <dbReference type="RefSeq" id="XP_022241832.1"/>
    </source>
</evidence>
<dbReference type="InterPro" id="IPR000863">
    <property type="entry name" value="Sulfotransferase_dom"/>
</dbReference>
<feature type="transmembrane region" description="Helical" evidence="1">
    <location>
        <begin position="12"/>
        <end position="32"/>
    </location>
</feature>
<dbReference type="SUPFAM" id="SSF52540">
    <property type="entry name" value="P-loop containing nucleoside triphosphate hydrolases"/>
    <property type="match status" value="1"/>
</dbReference>
<gene>
    <name evidence="4" type="primary">LOC111085809</name>
</gene>
<evidence type="ECO:0000313" key="3">
    <source>
        <dbReference type="Proteomes" id="UP000694941"/>
    </source>
</evidence>
<dbReference type="Proteomes" id="UP000694941">
    <property type="component" value="Unplaced"/>
</dbReference>
<keyword evidence="1" id="KW-1133">Transmembrane helix</keyword>
<dbReference type="Pfam" id="PF00685">
    <property type="entry name" value="Sulfotransfer_1"/>
    <property type="match status" value="1"/>
</dbReference>
<dbReference type="InterPro" id="IPR051135">
    <property type="entry name" value="Gal/GlcNAc/GalNAc_ST"/>
</dbReference>
<protein>
    <submittedName>
        <fullName evidence="4">Carbohydrate sulfotransferase 3-like</fullName>
    </submittedName>
</protein>
<feature type="domain" description="Sulfotransferase" evidence="2">
    <location>
        <begin position="108"/>
        <end position="343"/>
    </location>
</feature>
<name>A0ABM1SDX7_LIMPO</name>
<reference evidence="4" key="1">
    <citation type="submission" date="2025-08" db="UniProtKB">
        <authorList>
            <consortium name="RefSeq"/>
        </authorList>
    </citation>
    <scope>IDENTIFICATION</scope>
    <source>
        <tissue evidence="4">Muscle</tissue>
    </source>
</reference>
<evidence type="ECO:0000259" key="2">
    <source>
        <dbReference type="Pfam" id="PF00685"/>
    </source>
</evidence>